<dbReference type="OrthoDB" id="2327512at2759"/>
<organism evidence="2 3">
    <name type="scientific">Diversispora epigaea</name>
    <dbReference type="NCBI Taxonomy" id="1348612"/>
    <lineage>
        <taxon>Eukaryota</taxon>
        <taxon>Fungi</taxon>
        <taxon>Fungi incertae sedis</taxon>
        <taxon>Mucoromycota</taxon>
        <taxon>Glomeromycotina</taxon>
        <taxon>Glomeromycetes</taxon>
        <taxon>Diversisporales</taxon>
        <taxon>Diversisporaceae</taxon>
        <taxon>Diversispora</taxon>
    </lineage>
</organism>
<dbReference type="AlphaFoldDB" id="A0A397J7T3"/>
<feature type="compositionally biased region" description="Low complexity" evidence="1">
    <location>
        <begin position="14"/>
        <end position="32"/>
    </location>
</feature>
<keyword evidence="3" id="KW-1185">Reference proteome</keyword>
<reference evidence="2 3" key="1">
    <citation type="submission" date="2018-08" db="EMBL/GenBank/DDBJ databases">
        <title>Genome and evolution of the arbuscular mycorrhizal fungus Diversispora epigaea (formerly Glomus versiforme) and its bacterial endosymbionts.</title>
        <authorList>
            <person name="Sun X."/>
            <person name="Fei Z."/>
            <person name="Harrison M."/>
        </authorList>
    </citation>
    <scope>NUCLEOTIDE SEQUENCE [LARGE SCALE GENOMIC DNA]</scope>
    <source>
        <strain evidence="2 3">IT104</strain>
    </source>
</reference>
<evidence type="ECO:0000256" key="1">
    <source>
        <dbReference type="SAM" id="MobiDB-lite"/>
    </source>
</evidence>
<evidence type="ECO:0000313" key="2">
    <source>
        <dbReference type="EMBL" id="RHZ84131.1"/>
    </source>
</evidence>
<comment type="caution">
    <text evidence="2">The sequence shown here is derived from an EMBL/GenBank/DDBJ whole genome shotgun (WGS) entry which is preliminary data.</text>
</comment>
<feature type="region of interest" description="Disordered" evidence="1">
    <location>
        <begin position="66"/>
        <end position="115"/>
    </location>
</feature>
<protein>
    <submittedName>
        <fullName evidence="2">Uncharacterized protein</fullName>
    </submittedName>
</protein>
<gene>
    <name evidence="2" type="ORF">Glove_85g110</name>
</gene>
<feature type="compositionally biased region" description="Polar residues" evidence="1">
    <location>
        <begin position="104"/>
        <end position="115"/>
    </location>
</feature>
<dbReference type="Proteomes" id="UP000266861">
    <property type="component" value="Unassembled WGS sequence"/>
</dbReference>
<feature type="compositionally biased region" description="Basic residues" evidence="1">
    <location>
        <begin position="33"/>
        <end position="48"/>
    </location>
</feature>
<feature type="region of interest" description="Disordered" evidence="1">
    <location>
        <begin position="14"/>
        <end position="50"/>
    </location>
</feature>
<evidence type="ECO:0000313" key="3">
    <source>
        <dbReference type="Proteomes" id="UP000266861"/>
    </source>
</evidence>
<accession>A0A397J7T3</accession>
<sequence length="115" mass="12964">MEVPQLRSDIIRSHTYPLLSSSLPPTTFSSSNNHHHHHPSSSSKRRRRDTFVERLLKDPILQTMADIGKQEGTIKPLPAPQRTRTRSATEIHYGGSVPNFSHLHASSQHAIQSKI</sequence>
<name>A0A397J7T3_9GLOM</name>
<dbReference type="EMBL" id="PQFF01000081">
    <property type="protein sequence ID" value="RHZ84131.1"/>
    <property type="molecule type" value="Genomic_DNA"/>
</dbReference>
<proteinExistence type="predicted"/>